<dbReference type="GO" id="GO:0070181">
    <property type="term" value="F:small ribosomal subunit rRNA binding"/>
    <property type="evidence" value="ECO:0007669"/>
    <property type="project" value="TreeGrafter"/>
</dbReference>
<dbReference type="Proteomes" id="UP000184196">
    <property type="component" value="Unassembled WGS sequence"/>
</dbReference>
<keyword evidence="4 8" id="KW-0689">Ribosomal protein</keyword>
<reference evidence="10" key="1">
    <citation type="submission" date="2016-11" db="EMBL/GenBank/DDBJ databases">
        <authorList>
            <person name="Varghese N."/>
            <person name="Submissions S."/>
        </authorList>
    </citation>
    <scope>NUCLEOTIDE SEQUENCE [LARGE SCALE GENOMIC DNA]</scope>
    <source>
        <strain evidence="10">DSM 11792</strain>
    </source>
</reference>
<dbReference type="PROSITE" id="PS01048">
    <property type="entry name" value="RIBOSOMAL_S6"/>
    <property type="match status" value="1"/>
</dbReference>
<dbReference type="OrthoDB" id="9812702at2"/>
<evidence type="ECO:0000256" key="7">
    <source>
        <dbReference type="ARBA" id="ARBA00035294"/>
    </source>
</evidence>
<accession>A0A1M5C2M1</accession>
<dbReference type="CDD" id="cd00473">
    <property type="entry name" value="bS6"/>
    <property type="match status" value="1"/>
</dbReference>
<evidence type="ECO:0000256" key="2">
    <source>
        <dbReference type="ARBA" id="ARBA00022730"/>
    </source>
</evidence>
<evidence type="ECO:0000256" key="4">
    <source>
        <dbReference type="ARBA" id="ARBA00022980"/>
    </source>
</evidence>
<keyword evidence="2 8" id="KW-0699">rRNA-binding</keyword>
<dbReference type="NCBIfam" id="TIGR00166">
    <property type="entry name" value="S6"/>
    <property type="match status" value="1"/>
</dbReference>
<dbReference type="FunFam" id="3.30.70.60:FF:000002">
    <property type="entry name" value="30S ribosomal protein S6"/>
    <property type="match status" value="1"/>
</dbReference>
<dbReference type="InterPro" id="IPR000529">
    <property type="entry name" value="Ribosomal_bS6"/>
</dbReference>
<organism evidence="9 10">
    <name type="scientific">Desulfofundulus australicus DSM 11792</name>
    <dbReference type="NCBI Taxonomy" id="1121425"/>
    <lineage>
        <taxon>Bacteria</taxon>
        <taxon>Bacillati</taxon>
        <taxon>Bacillota</taxon>
        <taxon>Clostridia</taxon>
        <taxon>Eubacteriales</taxon>
        <taxon>Peptococcaceae</taxon>
        <taxon>Desulfofundulus</taxon>
    </lineage>
</organism>
<sequence length="95" mass="11057">MRSYECVYILRPELDDEKAGEVAEKFKSLVENHGGEVTKLEKWGKRRLAYEIAHVREGIYMIMQFNAAPEVAQELDRVLKITEEVLRHIIVRQAA</sequence>
<keyword evidence="10" id="KW-1185">Reference proteome</keyword>
<dbReference type="GO" id="GO:0003735">
    <property type="term" value="F:structural constituent of ribosome"/>
    <property type="evidence" value="ECO:0007669"/>
    <property type="project" value="InterPro"/>
</dbReference>
<dbReference type="InterPro" id="IPR020814">
    <property type="entry name" value="Ribosomal_S6_plastid/chlpt"/>
</dbReference>
<dbReference type="GO" id="GO:0005840">
    <property type="term" value="C:ribosome"/>
    <property type="evidence" value="ECO:0007669"/>
    <property type="project" value="UniProtKB-KW"/>
</dbReference>
<comment type="function">
    <text evidence="6 8">Binds together with bS18 to 16S ribosomal RNA.</text>
</comment>
<dbReference type="Pfam" id="PF01250">
    <property type="entry name" value="Ribosomal_S6"/>
    <property type="match status" value="1"/>
</dbReference>
<dbReference type="HAMAP" id="MF_00360">
    <property type="entry name" value="Ribosomal_bS6"/>
    <property type="match status" value="1"/>
</dbReference>
<dbReference type="GO" id="GO:0005737">
    <property type="term" value="C:cytoplasm"/>
    <property type="evidence" value="ECO:0007669"/>
    <property type="project" value="UniProtKB-ARBA"/>
</dbReference>
<gene>
    <name evidence="8" type="primary">rpsF</name>
    <name evidence="9" type="ORF">SAMN02745218_02399</name>
</gene>
<dbReference type="PANTHER" id="PTHR21011:SF1">
    <property type="entry name" value="SMALL RIBOSOMAL SUBUNIT PROTEIN BS6M"/>
    <property type="match status" value="1"/>
</dbReference>
<dbReference type="InterPro" id="IPR035980">
    <property type="entry name" value="Ribosomal_bS6_sf"/>
</dbReference>
<evidence type="ECO:0000313" key="10">
    <source>
        <dbReference type="Proteomes" id="UP000184196"/>
    </source>
</evidence>
<comment type="similarity">
    <text evidence="1 8">Belongs to the bacterial ribosomal protein bS6 family.</text>
</comment>
<dbReference type="AlphaFoldDB" id="A0A1M5C2M1"/>
<evidence type="ECO:0000256" key="1">
    <source>
        <dbReference type="ARBA" id="ARBA00009512"/>
    </source>
</evidence>
<dbReference type="InterPro" id="IPR014717">
    <property type="entry name" value="Transl_elong_EF1B/ribsomal_bS6"/>
</dbReference>
<evidence type="ECO:0000256" key="3">
    <source>
        <dbReference type="ARBA" id="ARBA00022884"/>
    </source>
</evidence>
<keyword evidence="3 8" id="KW-0694">RNA-binding</keyword>
<evidence type="ECO:0000313" key="9">
    <source>
        <dbReference type="EMBL" id="SHF49023.1"/>
    </source>
</evidence>
<protein>
    <recommendedName>
        <fullName evidence="7 8">Small ribosomal subunit protein bS6</fullName>
    </recommendedName>
</protein>
<dbReference type="RefSeq" id="WP_073166610.1">
    <property type="nucleotide sequence ID" value="NZ_FQUW01000033.1"/>
</dbReference>
<name>A0A1M5C2M1_9FIRM</name>
<keyword evidence="5 8" id="KW-0687">Ribonucleoprotein</keyword>
<dbReference type="EMBL" id="FQUW01000033">
    <property type="protein sequence ID" value="SHF49023.1"/>
    <property type="molecule type" value="Genomic_DNA"/>
</dbReference>
<dbReference type="PANTHER" id="PTHR21011">
    <property type="entry name" value="MITOCHONDRIAL 28S RIBOSOMAL PROTEIN S6"/>
    <property type="match status" value="1"/>
</dbReference>
<dbReference type="GO" id="GO:0006412">
    <property type="term" value="P:translation"/>
    <property type="evidence" value="ECO:0007669"/>
    <property type="project" value="UniProtKB-UniRule"/>
</dbReference>
<dbReference type="SUPFAM" id="SSF54995">
    <property type="entry name" value="Ribosomal protein S6"/>
    <property type="match status" value="1"/>
</dbReference>
<evidence type="ECO:0000256" key="6">
    <source>
        <dbReference type="ARBA" id="ARBA00035104"/>
    </source>
</evidence>
<evidence type="ECO:0000256" key="5">
    <source>
        <dbReference type="ARBA" id="ARBA00023274"/>
    </source>
</evidence>
<evidence type="ECO:0000256" key="8">
    <source>
        <dbReference type="HAMAP-Rule" id="MF_00360"/>
    </source>
</evidence>
<dbReference type="Gene3D" id="3.30.70.60">
    <property type="match status" value="1"/>
</dbReference>
<dbReference type="InterPro" id="IPR020815">
    <property type="entry name" value="Ribosomal_bS6_CS"/>
</dbReference>
<proteinExistence type="inferred from homology"/>
<dbReference type="GO" id="GO:1990904">
    <property type="term" value="C:ribonucleoprotein complex"/>
    <property type="evidence" value="ECO:0007669"/>
    <property type="project" value="UniProtKB-KW"/>
</dbReference>